<dbReference type="AlphaFoldDB" id="A0A397S7C5"/>
<accession>A0A397S7C5</accession>
<comment type="caution">
    <text evidence="2">The sequence shown here is derived from an EMBL/GenBank/DDBJ whole genome shotgun (WGS) entry which is preliminary data.</text>
</comment>
<evidence type="ECO:0000313" key="2">
    <source>
        <dbReference type="EMBL" id="RIA80225.1"/>
    </source>
</evidence>
<sequence length="103" mass="11980">MVKLLEPFEIITRRLSGSTYPTLNIVHPYICMLKRMFAPKESETIDTYLDLVYGPISGDIDEDNVKDNSSDLNSDDDNFPTAGNQQQWQQSYQQFRGQMRDQR</sequence>
<dbReference type="Proteomes" id="UP000265703">
    <property type="component" value="Unassembled WGS sequence"/>
</dbReference>
<keyword evidence="3" id="KW-1185">Reference proteome</keyword>
<evidence type="ECO:0000313" key="3">
    <source>
        <dbReference type="Proteomes" id="UP000265703"/>
    </source>
</evidence>
<organism evidence="2 3">
    <name type="scientific">Glomus cerebriforme</name>
    <dbReference type="NCBI Taxonomy" id="658196"/>
    <lineage>
        <taxon>Eukaryota</taxon>
        <taxon>Fungi</taxon>
        <taxon>Fungi incertae sedis</taxon>
        <taxon>Mucoromycota</taxon>
        <taxon>Glomeromycotina</taxon>
        <taxon>Glomeromycetes</taxon>
        <taxon>Glomerales</taxon>
        <taxon>Glomeraceae</taxon>
        <taxon>Glomus</taxon>
    </lineage>
</organism>
<feature type="compositionally biased region" description="Low complexity" evidence="1">
    <location>
        <begin position="85"/>
        <end position="97"/>
    </location>
</feature>
<name>A0A397S7C5_9GLOM</name>
<evidence type="ECO:0000256" key="1">
    <source>
        <dbReference type="SAM" id="MobiDB-lite"/>
    </source>
</evidence>
<gene>
    <name evidence="2" type="ORF">C1645_839091</name>
</gene>
<proteinExistence type="predicted"/>
<protein>
    <submittedName>
        <fullName evidence="2">Uncharacterized protein</fullName>
    </submittedName>
</protein>
<dbReference type="EMBL" id="QKYT01001017">
    <property type="protein sequence ID" value="RIA80225.1"/>
    <property type="molecule type" value="Genomic_DNA"/>
</dbReference>
<dbReference type="OrthoDB" id="2435819at2759"/>
<reference evidence="2 3" key="1">
    <citation type="submission" date="2018-06" db="EMBL/GenBank/DDBJ databases">
        <title>Comparative genomics reveals the genomic features of Rhizophagus irregularis, R. cerebriforme, R. diaphanum and Gigaspora rosea, and their symbiotic lifestyle signature.</title>
        <authorList>
            <person name="Morin E."/>
            <person name="San Clemente H."/>
            <person name="Chen E.C.H."/>
            <person name="De La Providencia I."/>
            <person name="Hainaut M."/>
            <person name="Kuo A."/>
            <person name="Kohler A."/>
            <person name="Murat C."/>
            <person name="Tang N."/>
            <person name="Roy S."/>
            <person name="Loubradou J."/>
            <person name="Henrissat B."/>
            <person name="Grigoriev I.V."/>
            <person name="Corradi N."/>
            <person name="Roux C."/>
            <person name="Martin F.M."/>
        </authorList>
    </citation>
    <scope>NUCLEOTIDE SEQUENCE [LARGE SCALE GENOMIC DNA]</scope>
    <source>
        <strain evidence="2 3">DAOM 227022</strain>
    </source>
</reference>
<feature type="region of interest" description="Disordered" evidence="1">
    <location>
        <begin position="60"/>
        <end position="103"/>
    </location>
</feature>